<reference evidence="2 3" key="1">
    <citation type="submission" date="2023-03" db="EMBL/GenBank/DDBJ databases">
        <title>Altererythrobacter sp. CAU 1644 isolated from sand.</title>
        <authorList>
            <person name="Kim W."/>
        </authorList>
    </citation>
    <scope>NUCLEOTIDE SEQUENCE [LARGE SCALE GENOMIC DNA]</scope>
    <source>
        <strain evidence="2 3">CAU 1644</strain>
    </source>
</reference>
<dbReference type="PANTHER" id="PTHR35446">
    <property type="entry name" value="SI:CH211-175M2.5"/>
    <property type="match status" value="1"/>
</dbReference>
<protein>
    <submittedName>
        <fullName evidence="2">Peroxidase-related enzyme</fullName>
    </submittedName>
</protein>
<organism evidence="2 3">
    <name type="scientific">Altererythrobacter arenosus</name>
    <dbReference type="NCBI Taxonomy" id="3032592"/>
    <lineage>
        <taxon>Bacteria</taxon>
        <taxon>Pseudomonadati</taxon>
        <taxon>Pseudomonadota</taxon>
        <taxon>Alphaproteobacteria</taxon>
        <taxon>Sphingomonadales</taxon>
        <taxon>Erythrobacteraceae</taxon>
        <taxon>Altererythrobacter</taxon>
    </lineage>
</organism>
<evidence type="ECO:0000259" key="1">
    <source>
        <dbReference type="Pfam" id="PF02627"/>
    </source>
</evidence>
<dbReference type="GO" id="GO:0004601">
    <property type="term" value="F:peroxidase activity"/>
    <property type="evidence" value="ECO:0007669"/>
    <property type="project" value="UniProtKB-KW"/>
</dbReference>
<feature type="domain" description="Carboxymuconolactone decarboxylase-like" evidence="1">
    <location>
        <begin position="41"/>
        <end position="123"/>
    </location>
</feature>
<name>A0ABY8FSX6_9SPHN</name>
<dbReference type="Gene3D" id="1.20.1290.10">
    <property type="entry name" value="AhpD-like"/>
    <property type="match status" value="1"/>
</dbReference>
<dbReference type="SUPFAM" id="SSF69118">
    <property type="entry name" value="AhpD-like"/>
    <property type="match status" value="1"/>
</dbReference>
<evidence type="ECO:0000313" key="2">
    <source>
        <dbReference type="EMBL" id="WFL76531.1"/>
    </source>
</evidence>
<dbReference type="Pfam" id="PF02627">
    <property type="entry name" value="CMD"/>
    <property type="match status" value="1"/>
</dbReference>
<dbReference type="Proteomes" id="UP001215827">
    <property type="component" value="Chromosome"/>
</dbReference>
<evidence type="ECO:0000313" key="3">
    <source>
        <dbReference type="Proteomes" id="UP001215827"/>
    </source>
</evidence>
<dbReference type="EMBL" id="CP121106">
    <property type="protein sequence ID" value="WFL76531.1"/>
    <property type="molecule type" value="Genomic_DNA"/>
</dbReference>
<dbReference type="InterPro" id="IPR029032">
    <property type="entry name" value="AhpD-like"/>
</dbReference>
<dbReference type="PANTHER" id="PTHR35446:SF2">
    <property type="entry name" value="CARBOXYMUCONOLACTONE DECARBOXYLASE-LIKE DOMAIN-CONTAINING PROTEIN"/>
    <property type="match status" value="1"/>
</dbReference>
<accession>A0ABY8FSX6</accession>
<dbReference type="InterPro" id="IPR003779">
    <property type="entry name" value="CMD-like"/>
</dbReference>
<keyword evidence="3" id="KW-1185">Reference proteome</keyword>
<proteinExistence type="predicted"/>
<gene>
    <name evidence="2" type="ORF">P7228_11050</name>
</gene>
<sequence length="198" mass="21409">MAHIAPVAEDDLPDEIRPILEMARARMGFLPNSLPTMAHWPDLLKVFSPMAVTILRSGELDVGLKQMIAAVTSAAAGCRYCQAHTSHGAAHAGGVDSEKVVRVWEYQQSDLFSDAERAALDLALAAGQVPNAASDAHFSALRRHFSEREIVEIVAVISLFGFLNRWNDTMATALEDEPAAFAAATYAPDQWDLGKHGA</sequence>
<dbReference type="NCBIfam" id="TIGR01926">
    <property type="entry name" value="peroxid_rel"/>
    <property type="match status" value="1"/>
</dbReference>
<keyword evidence="2" id="KW-0560">Oxidoreductase</keyword>
<dbReference type="InterPro" id="IPR010195">
    <property type="entry name" value="Uncharacterised_peroxidase-rel"/>
</dbReference>
<keyword evidence="2" id="KW-0575">Peroxidase</keyword>
<dbReference type="RefSeq" id="WP_278015297.1">
    <property type="nucleotide sequence ID" value="NZ_CP121106.1"/>
</dbReference>